<keyword evidence="6" id="KW-1185">Reference proteome</keyword>
<evidence type="ECO:0000259" key="4">
    <source>
        <dbReference type="PROSITE" id="PS50949"/>
    </source>
</evidence>
<evidence type="ECO:0000256" key="3">
    <source>
        <dbReference type="ARBA" id="ARBA00023163"/>
    </source>
</evidence>
<dbReference type="RefSeq" id="WP_179917077.1">
    <property type="nucleotide sequence ID" value="NZ_JACCDE010000037.1"/>
</dbReference>
<organism evidence="5 6">
    <name type="scientific">Vreelandella glaciei</name>
    <dbReference type="NCBI Taxonomy" id="186761"/>
    <lineage>
        <taxon>Bacteria</taxon>
        <taxon>Pseudomonadati</taxon>
        <taxon>Pseudomonadota</taxon>
        <taxon>Gammaproteobacteria</taxon>
        <taxon>Oceanospirillales</taxon>
        <taxon>Halomonadaceae</taxon>
        <taxon>Vreelandella</taxon>
    </lineage>
</organism>
<gene>
    <name evidence="5" type="ORF">HZS80_19835</name>
</gene>
<evidence type="ECO:0000313" key="6">
    <source>
        <dbReference type="Proteomes" id="UP000526892"/>
    </source>
</evidence>
<dbReference type="InterPro" id="IPR036388">
    <property type="entry name" value="WH-like_DNA-bd_sf"/>
</dbReference>
<dbReference type="SMART" id="SM00866">
    <property type="entry name" value="UTRA"/>
    <property type="match status" value="1"/>
</dbReference>
<dbReference type="CDD" id="cd07377">
    <property type="entry name" value="WHTH_GntR"/>
    <property type="match status" value="1"/>
</dbReference>
<dbReference type="GO" id="GO:0003700">
    <property type="term" value="F:DNA-binding transcription factor activity"/>
    <property type="evidence" value="ECO:0007669"/>
    <property type="project" value="InterPro"/>
</dbReference>
<keyword evidence="3" id="KW-0804">Transcription</keyword>
<protein>
    <submittedName>
        <fullName evidence="5">GntR family transcriptional regulator</fullName>
    </submittedName>
</protein>
<proteinExistence type="predicted"/>
<dbReference type="PANTHER" id="PTHR44846">
    <property type="entry name" value="MANNOSYL-D-GLYCERATE TRANSPORT/METABOLISM SYSTEM REPRESSOR MNGR-RELATED"/>
    <property type="match status" value="1"/>
</dbReference>
<dbReference type="InterPro" id="IPR028978">
    <property type="entry name" value="Chorismate_lyase_/UTRA_dom_sf"/>
</dbReference>
<dbReference type="PANTHER" id="PTHR44846:SF1">
    <property type="entry name" value="MANNOSYL-D-GLYCERATE TRANSPORT_METABOLISM SYSTEM REPRESSOR MNGR-RELATED"/>
    <property type="match status" value="1"/>
</dbReference>
<dbReference type="SUPFAM" id="SSF64288">
    <property type="entry name" value="Chorismate lyase-like"/>
    <property type="match status" value="1"/>
</dbReference>
<dbReference type="EMBL" id="JACCDE010000037">
    <property type="protein sequence ID" value="NYS79927.1"/>
    <property type="molecule type" value="Genomic_DNA"/>
</dbReference>
<dbReference type="Proteomes" id="UP000526892">
    <property type="component" value="Unassembled WGS sequence"/>
</dbReference>
<dbReference type="InterPro" id="IPR050679">
    <property type="entry name" value="Bact_HTH_transcr_reg"/>
</dbReference>
<name>A0A7Z0LWF4_9GAMM</name>
<dbReference type="GO" id="GO:0003677">
    <property type="term" value="F:DNA binding"/>
    <property type="evidence" value="ECO:0007669"/>
    <property type="project" value="UniProtKB-KW"/>
</dbReference>
<feature type="domain" description="HTH gntR-type" evidence="4">
    <location>
        <begin position="16"/>
        <end position="84"/>
    </location>
</feature>
<evidence type="ECO:0000313" key="5">
    <source>
        <dbReference type="EMBL" id="NYS79927.1"/>
    </source>
</evidence>
<dbReference type="SUPFAM" id="SSF46785">
    <property type="entry name" value="Winged helix' DNA-binding domain"/>
    <property type="match status" value="1"/>
</dbReference>
<keyword evidence="1" id="KW-0805">Transcription regulation</keyword>
<dbReference type="Pfam" id="PF07702">
    <property type="entry name" value="UTRA"/>
    <property type="match status" value="1"/>
</dbReference>
<dbReference type="PROSITE" id="PS50949">
    <property type="entry name" value="HTH_GNTR"/>
    <property type="match status" value="1"/>
</dbReference>
<dbReference type="PRINTS" id="PR00035">
    <property type="entry name" value="HTHGNTR"/>
</dbReference>
<evidence type="ECO:0000256" key="2">
    <source>
        <dbReference type="ARBA" id="ARBA00023125"/>
    </source>
</evidence>
<dbReference type="Gene3D" id="1.10.10.10">
    <property type="entry name" value="Winged helix-like DNA-binding domain superfamily/Winged helix DNA-binding domain"/>
    <property type="match status" value="1"/>
</dbReference>
<dbReference type="SMART" id="SM00345">
    <property type="entry name" value="HTH_GNTR"/>
    <property type="match status" value="1"/>
</dbReference>
<sequence length="247" mass="27844">MDHHNGSKEVLYSSPIPLYVQIADIFRYRIDRGVWPEGTKMPPISLLMEEFSVSRITVRQALQLLAKSGLIVMKRGVGTLVTKSPEERRPVKVTTTLDALVEAYRDDTPVVTNISDLSTPLILNKNEGVAAADYHHLRRVHAREGVKYCVISIYLEKHLFEKAEQRFRNEIILPVLMSLEGVTVAHAKQSITISKADLEVAHLLDISLGDPIANVRRVLADPNKNIIYVAEAVYRGDYIHLEMDLKP</sequence>
<dbReference type="AlphaFoldDB" id="A0A7Z0LWF4"/>
<reference evidence="5 6" key="1">
    <citation type="journal article" date="2003" name="Extremophiles">
        <title>Halomonas glaciei sp. nov. isolated from fast ice of Adelie Land, Antarctica.</title>
        <authorList>
            <person name="Reddy G.S."/>
            <person name="Raghavan P.U."/>
            <person name="Sarita N.B."/>
            <person name="Prakash J.S."/>
            <person name="Nagesh N."/>
            <person name="Delille D."/>
            <person name="Shivaji S."/>
        </authorList>
    </citation>
    <scope>NUCLEOTIDE SEQUENCE [LARGE SCALE GENOMIC DNA]</scope>
    <source>
        <strain evidence="5 6">DD39</strain>
    </source>
</reference>
<dbReference type="Pfam" id="PF00392">
    <property type="entry name" value="GntR"/>
    <property type="match status" value="1"/>
</dbReference>
<evidence type="ECO:0000256" key="1">
    <source>
        <dbReference type="ARBA" id="ARBA00023015"/>
    </source>
</evidence>
<dbReference type="GO" id="GO:0045892">
    <property type="term" value="P:negative regulation of DNA-templated transcription"/>
    <property type="evidence" value="ECO:0007669"/>
    <property type="project" value="TreeGrafter"/>
</dbReference>
<dbReference type="InterPro" id="IPR036390">
    <property type="entry name" value="WH_DNA-bd_sf"/>
</dbReference>
<accession>A0A7Z0LWF4</accession>
<dbReference type="InterPro" id="IPR000524">
    <property type="entry name" value="Tscrpt_reg_HTH_GntR"/>
</dbReference>
<comment type="caution">
    <text evidence="5">The sequence shown here is derived from an EMBL/GenBank/DDBJ whole genome shotgun (WGS) entry which is preliminary data.</text>
</comment>
<dbReference type="InterPro" id="IPR011663">
    <property type="entry name" value="UTRA"/>
</dbReference>
<keyword evidence="2" id="KW-0238">DNA-binding</keyword>
<dbReference type="Gene3D" id="3.40.1410.10">
    <property type="entry name" value="Chorismate lyase-like"/>
    <property type="match status" value="1"/>
</dbReference>